<dbReference type="GO" id="GO:0009307">
    <property type="term" value="P:DNA restriction-modification system"/>
    <property type="evidence" value="ECO:0007669"/>
    <property type="project" value="InterPro"/>
</dbReference>
<dbReference type="Proteomes" id="UP000316887">
    <property type="component" value="Unassembled WGS sequence"/>
</dbReference>
<evidence type="ECO:0000259" key="2">
    <source>
        <dbReference type="Pfam" id="PF04471"/>
    </source>
</evidence>
<feature type="domain" description="Restriction endonuclease type IV Mrr" evidence="2">
    <location>
        <begin position="131"/>
        <end position="236"/>
    </location>
</feature>
<proteinExistence type="predicted"/>
<dbReference type="Gene3D" id="3.40.1350.10">
    <property type="match status" value="1"/>
</dbReference>
<dbReference type="Pfam" id="PF04471">
    <property type="entry name" value="Mrr_cat"/>
    <property type="match status" value="1"/>
</dbReference>
<gene>
    <name evidence="3" type="ORF">FBY58_1426</name>
</gene>
<comment type="caution">
    <text evidence="3">The sequence shown here is derived from an EMBL/GenBank/DDBJ whole genome shotgun (WGS) entry which is preliminary data.</text>
</comment>
<feature type="transmembrane region" description="Helical" evidence="1">
    <location>
        <begin position="6"/>
        <end position="23"/>
    </location>
</feature>
<keyword evidence="1" id="KW-0812">Transmembrane</keyword>
<sequence length="246" mass="27908">MVYIVYLTPLIVSCMVSYFLEKYRKTKYRNTLHKITLQINKQARNLQISKNQKVIKDHYGSVFIGAWIKEINYFIRTRIDPIIFNNTKNEKSIDSLRLEARALIENVASIPLEISASPEKYISDPSIFDERMDPADYKQYCALLLRNHGWNAQATQKSDDQGTDVIAIKNGIRLVVQCKLYTKTVGNSAVQQAYTAKTFQGAQAAIVVTNSTFSKPARQAATTTGVYLIHHAQLVDTANEILEELI</sequence>
<dbReference type="EMBL" id="VFOF01000001">
    <property type="protein sequence ID" value="TQL17820.1"/>
    <property type="molecule type" value="Genomic_DNA"/>
</dbReference>
<dbReference type="InterPro" id="IPR052906">
    <property type="entry name" value="Type_IV_Methyl-Rstrct_Enzyme"/>
</dbReference>
<dbReference type="PANTHER" id="PTHR30015">
    <property type="entry name" value="MRR RESTRICTION SYSTEM PROTEIN"/>
    <property type="match status" value="1"/>
</dbReference>
<accession>A0A542W2L0</accession>
<keyword evidence="1" id="KW-1133">Transmembrane helix</keyword>
<dbReference type="GO" id="GO:0003677">
    <property type="term" value="F:DNA binding"/>
    <property type="evidence" value="ECO:0007669"/>
    <property type="project" value="InterPro"/>
</dbReference>
<organism evidence="3 4">
    <name type="scientific">Zymomonas mobilis</name>
    <dbReference type="NCBI Taxonomy" id="542"/>
    <lineage>
        <taxon>Bacteria</taxon>
        <taxon>Pseudomonadati</taxon>
        <taxon>Pseudomonadota</taxon>
        <taxon>Alphaproteobacteria</taxon>
        <taxon>Sphingomonadales</taxon>
        <taxon>Zymomonadaceae</taxon>
        <taxon>Zymomonas</taxon>
    </lineage>
</organism>
<evidence type="ECO:0000313" key="4">
    <source>
        <dbReference type="Proteomes" id="UP000316887"/>
    </source>
</evidence>
<dbReference type="RefSeq" id="WP_260432142.1">
    <property type="nucleotide sequence ID" value="NZ_VFOF01000001.1"/>
</dbReference>
<keyword evidence="1" id="KW-0472">Membrane</keyword>
<dbReference type="InterPro" id="IPR007560">
    <property type="entry name" value="Restrct_endonuc_IV_Mrr"/>
</dbReference>
<evidence type="ECO:0000313" key="3">
    <source>
        <dbReference type="EMBL" id="TQL17820.1"/>
    </source>
</evidence>
<dbReference type="AlphaFoldDB" id="A0A542W2L0"/>
<dbReference type="SUPFAM" id="SSF52980">
    <property type="entry name" value="Restriction endonuclease-like"/>
    <property type="match status" value="1"/>
</dbReference>
<dbReference type="PANTHER" id="PTHR30015:SF6">
    <property type="entry name" value="SLL1429 PROTEIN"/>
    <property type="match status" value="1"/>
</dbReference>
<reference evidence="3 4" key="1">
    <citation type="submission" date="2019-06" db="EMBL/GenBank/DDBJ databases">
        <title>Genome sequencing of Zymomonas mobilis strains for genetic engineering and biofuel applications.</title>
        <authorList>
            <person name="Teravest M."/>
        </authorList>
    </citation>
    <scope>NUCLEOTIDE SEQUENCE [LARGE SCALE GENOMIC DNA]</scope>
    <source>
        <strain evidence="3 4">AN0101</strain>
    </source>
</reference>
<evidence type="ECO:0000256" key="1">
    <source>
        <dbReference type="SAM" id="Phobius"/>
    </source>
</evidence>
<dbReference type="InterPro" id="IPR011856">
    <property type="entry name" value="tRNA_endonuc-like_dom_sf"/>
</dbReference>
<dbReference type="InterPro" id="IPR011335">
    <property type="entry name" value="Restrct_endonuc-II-like"/>
</dbReference>
<dbReference type="GO" id="GO:0015666">
    <property type="term" value="F:restriction endodeoxyribonuclease activity"/>
    <property type="evidence" value="ECO:0007669"/>
    <property type="project" value="TreeGrafter"/>
</dbReference>
<protein>
    <submittedName>
        <fullName evidence="3">Restriction system protein</fullName>
    </submittedName>
</protein>
<name>A0A542W2L0_ZYMMB</name>